<dbReference type="EMBL" id="FEVP01000008">
    <property type="protein sequence ID" value="CWP63903.1"/>
    <property type="molecule type" value="Genomic_DNA"/>
</dbReference>
<dbReference type="PANTHER" id="PTHR33988">
    <property type="entry name" value="ENDORIBONUCLEASE MAZF-RELATED"/>
    <property type="match status" value="1"/>
</dbReference>
<reference evidence="1 5" key="1">
    <citation type="submission" date="2016-02" db="EMBL/GenBank/DDBJ databases">
        <authorList>
            <consortium name="Pathogen Informatics"/>
        </authorList>
    </citation>
    <scope>NUCLEOTIDE SEQUENCE [LARGE SCALE GENOMIC DNA]</scope>
    <source>
        <strain evidence="1 5">2842STDY5881269</strain>
    </source>
</reference>
<evidence type="ECO:0000313" key="8">
    <source>
        <dbReference type="Proteomes" id="UP000283829"/>
    </source>
</evidence>
<dbReference type="EMBL" id="NWXB01000005">
    <property type="protein sequence ID" value="RQJ67778.1"/>
    <property type="molecule type" value="Genomic_DNA"/>
</dbReference>
<protein>
    <submittedName>
        <fullName evidence="1">PemK-like putative growth inhibitor</fullName>
        <ecNumber evidence="1">3.1.-.-</ecNumber>
    </submittedName>
    <submittedName>
        <fullName evidence="4">Type II toxin-antitoxin system PemK/MazF family toxin</fullName>
    </submittedName>
</protein>
<dbReference type="Gene3D" id="2.30.30.110">
    <property type="match status" value="1"/>
</dbReference>
<evidence type="ECO:0000313" key="3">
    <source>
        <dbReference type="EMBL" id="RQJ67778.1"/>
    </source>
</evidence>
<proteinExistence type="predicted"/>
<dbReference type="Proteomes" id="UP000283666">
    <property type="component" value="Unassembled WGS sequence"/>
</dbReference>
<dbReference type="GO" id="GO:0004521">
    <property type="term" value="F:RNA endonuclease activity"/>
    <property type="evidence" value="ECO:0007669"/>
    <property type="project" value="TreeGrafter"/>
</dbReference>
<dbReference type="Proteomes" id="UP000260504">
    <property type="component" value="Unassembled WGS sequence"/>
</dbReference>
<dbReference type="PANTHER" id="PTHR33988:SF2">
    <property type="entry name" value="ENDORIBONUCLEASE MAZF"/>
    <property type="match status" value="1"/>
</dbReference>
<reference evidence="2 6" key="2">
    <citation type="submission" date="2017-08" db="EMBL/GenBank/DDBJ databases">
        <title>Meningococcal Conjunctivitis and Endemic Carriage at a Military Recruit Training Center.</title>
        <authorList>
            <person name="Bobb A.J."/>
            <person name="Galac M.R."/>
            <person name="Snesrud E."/>
            <person name="Clagett C.D."/>
        </authorList>
    </citation>
    <scope>NUCLEOTIDE SEQUENCE [LARGE SCALE GENOMIC DNA]</scope>
    <source>
        <strain evidence="2 6">MRSN431200</strain>
    </source>
</reference>
<sequence>MDMVVRGGIYLVSLDPTVGSEIKKTRPCVVVSPPEIHNYLKTVLIVPMTSGSRPAPFRVNVRFQDKDGLLLPEQIRAVDKAGLVKHLGNLDNSTAEKLFAVLQEMFA</sequence>
<keyword evidence="1" id="KW-0378">Hydrolase</keyword>
<dbReference type="GO" id="GO:0016787">
    <property type="term" value="F:hydrolase activity"/>
    <property type="evidence" value="ECO:0007669"/>
    <property type="project" value="UniProtKB-KW"/>
</dbReference>
<accession>A0A0G4BQ03</accession>
<dbReference type="Proteomes" id="UP000283829">
    <property type="component" value="Unassembled WGS sequence"/>
</dbReference>
<comment type="caution">
    <text evidence="4">The sequence shown here is derived from an EMBL/GenBank/DDBJ whole genome shotgun (WGS) entry which is preliminary data.</text>
</comment>
<evidence type="ECO:0000313" key="1">
    <source>
        <dbReference type="EMBL" id="CWP63903.1"/>
    </source>
</evidence>
<evidence type="ECO:0000313" key="5">
    <source>
        <dbReference type="Proteomes" id="UP000072443"/>
    </source>
</evidence>
<dbReference type="EMBL" id="NVYQ01000152">
    <property type="protein sequence ID" value="RGB14396.1"/>
    <property type="molecule type" value="Genomic_DNA"/>
</dbReference>
<evidence type="ECO:0000313" key="7">
    <source>
        <dbReference type="Proteomes" id="UP000283666"/>
    </source>
</evidence>
<dbReference type="Proteomes" id="UP000072443">
    <property type="component" value="Unassembled WGS sequence"/>
</dbReference>
<dbReference type="GeneID" id="93386964"/>
<name>A0A0G4BQ03_NEIME</name>
<gene>
    <name evidence="1" type="primary">mazF</name>
    <name evidence="2" type="ORF">CIJ84_10410</name>
    <name evidence="4" type="ORF">COH52_12555</name>
    <name evidence="3" type="ORF">COI09_03835</name>
    <name evidence="1" type="ORF">ERS514591_00934</name>
</gene>
<dbReference type="EMBL" id="NWZY01000056">
    <property type="protein sequence ID" value="RQK75695.1"/>
    <property type="molecule type" value="Genomic_DNA"/>
</dbReference>
<evidence type="ECO:0000313" key="2">
    <source>
        <dbReference type="EMBL" id="RGB14396.1"/>
    </source>
</evidence>
<dbReference type="InterPro" id="IPR003477">
    <property type="entry name" value="PemK-like"/>
</dbReference>
<dbReference type="AlphaFoldDB" id="A0A0G4BQ03"/>
<dbReference type="SUPFAM" id="SSF50118">
    <property type="entry name" value="Cell growth inhibitor/plasmid maintenance toxic component"/>
    <property type="match status" value="1"/>
</dbReference>
<dbReference type="InterPro" id="IPR011067">
    <property type="entry name" value="Plasmid_toxin/cell-grow_inhib"/>
</dbReference>
<reference evidence="7 8" key="3">
    <citation type="submission" date="2017-09" db="EMBL/GenBank/DDBJ databases">
        <title>Phenotypic and genotypic characterization of Colombian isolates of Neisseria meningitidis recovered from invasive disease.</title>
        <authorList>
            <person name="Duarte C."/>
            <person name="Gabastou J.M."/>
            <person name="Moreno J."/>
        </authorList>
    </citation>
    <scope>NUCLEOTIDE SEQUENCE [LARGE SCALE GENOMIC DNA]</scope>
    <source>
        <strain evidence="4 7">INS-Nm1012</strain>
        <strain evidence="3 8">INS-Nm1124</strain>
    </source>
</reference>
<dbReference type="EC" id="3.1.-.-" evidence="1"/>
<dbReference type="GO" id="GO:0006402">
    <property type="term" value="P:mRNA catabolic process"/>
    <property type="evidence" value="ECO:0007669"/>
    <property type="project" value="TreeGrafter"/>
</dbReference>
<evidence type="ECO:0000313" key="6">
    <source>
        <dbReference type="Proteomes" id="UP000260504"/>
    </source>
</evidence>
<dbReference type="GO" id="GO:0016075">
    <property type="term" value="P:rRNA catabolic process"/>
    <property type="evidence" value="ECO:0007669"/>
    <property type="project" value="TreeGrafter"/>
</dbReference>
<evidence type="ECO:0000313" key="4">
    <source>
        <dbReference type="EMBL" id="RQK75695.1"/>
    </source>
</evidence>
<dbReference type="RefSeq" id="WP_002214977.1">
    <property type="nucleotide sequence ID" value="NZ_CFHX01000114.1"/>
</dbReference>
<dbReference type="Pfam" id="PF02452">
    <property type="entry name" value="PemK_toxin"/>
    <property type="match status" value="1"/>
</dbReference>
<dbReference type="GO" id="GO:0003677">
    <property type="term" value="F:DNA binding"/>
    <property type="evidence" value="ECO:0007669"/>
    <property type="project" value="InterPro"/>
</dbReference>
<organism evidence="4 7">
    <name type="scientific">Neisseria meningitidis</name>
    <dbReference type="NCBI Taxonomy" id="487"/>
    <lineage>
        <taxon>Bacteria</taxon>
        <taxon>Pseudomonadati</taxon>
        <taxon>Pseudomonadota</taxon>
        <taxon>Betaproteobacteria</taxon>
        <taxon>Neisseriales</taxon>
        <taxon>Neisseriaceae</taxon>
        <taxon>Neisseria</taxon>
    </lineage>
</organism>